<dbReference type="AlphaFoldDB" id="A0A7R9PYD0"/>
<dbReference type="OrthoDB" id="18487at2759"/>
<evidence type="ECO:0000259" key="14">
    <source>
        <dbReference type="PROSITE" id="PS50026"/>
    </source>
</evidence>
<gene>
    <name evidence="16" type="ORF">OSB1V03_LOCUS4951</name>
</gene>
<feature type="disulfide bond" evidence="11">
    <location>
        <begin position="349"/>
        <end position="358"/>
    </location>
</feature>
<evidence type="ECO:0000256" key="4">
    <source>
        <dbReference type="ARBA" id="ARBA00022692"/>
    </source>
</evidence>
<evidence type="ECO:0000256" key="2">
    <source>
        <dbReference type="ARBA" id="ARBA00022475"/>
    </source>
</evidence>
<feature type="domain" description="EMI" evidence="15">
    <location>
        <begin position="1"/>
        <end position="37"/>
    </location>
</feature>
<accession>A0A7R9PYD0</accession>
<evidence type="ECO:0000313" key="16">
    <source>
        <dbReference type="EMBL" id="CAD7624507.1"/>
    </source>
</evidence>
<dbReference type="PRINTS" id="PR00011">
    <property type="entry name" value="EGFLAMININ"/>
</dbReference>
<dbReference type="Pfam" id="PF23301">
    <property type="entry name" value="EGF_PEAR1L"/>
    <property type="match status" value="1"/>
</dbReference>
<evidence type="ECO:0000256" key="5">
    <source>
        <dbReference type="ARBA" id="ARBA00022729"/>
    </source>
</evidence>
<dbReference type="Gene3D" id="2.170.300.10">
    <property type="entry name" value="Tie2 ligand-binding domain superfamily"/>
    <property type="match status" value="7"/>
</dbReference>
<dbReference type="Proteomes" id="UP000759131">
    <property type="component" value="Unassembled WGS sequence"/>
</dbReference>
<keyword evidence="8 13" id="KW-0472">Membrane</keyword>
<keyword evidence="9 11" id="KW-1015">Disulfide bond</keyword>
<evidence type="ECO:0000259" key="15">
    <source>
        <dbReference type="PROSITE" id="PS51041"/>
    </source>
</evidence>
<evidence type="ECO:0000256" key="13">
    <source>
        <dbReference type="SAM" id="Phobius"/>
    </source>
</evidence>
<dbReference type="PROSITE" id="PS50026">
    <property type="entry name" value="EGF_3"/>
    <property type="match status" value="4"/>
</dbReference>
<evidence type="ECO:0000256" key="8">
    <source>
        <dbReference type="ARBA" id="ARBA00023136"/>
    </source>
</evidence>
<feature type="compositionally biased region" description="Basic and acidic residues" evidence="12">
    <location>
        <begin position="860"/>
        <end position="871"/>
    </location>
</feature>
<feature type="region of interest" description="Disordered" evidence="12">
    <location>
        <begin position="844"/>
        <end position="908"/>
    </location>
</feature>
<keyword evidence="17" id="KW-1185">Reference proteome</keyword>
<protein>
    <submittedName>
        <fullName evidence="16">Uncharacterized protein</fullName>
    </submittedName>
</protein>
<evidence type="ECO:0000256" key="10">
    <source>
        <dbReference type="ARBA" id="ARBA00038377"/>
    </source>
</evidence>
<keyword evidence="3 11" id="KW-0245">EGF-like domain</keyword>
<dbReference type="GO" id="GO:0005886">
    <property type="term" value="C:plasma membrane"/>
    <property type="evidence" value="ECO:0007669"/>
    <property type="project" value="UniProtKB-SubCell"/>
</dbReference>
<feature type="domain" description="EGF-like" evidence="14">
    <location>
        <begin position="162"/>
        <end position="197"/>
    </location>
</feature>
<evidence type="ECO:0000256" key="7">
    <source>
        <dbReference type="ARBA" id="ARBA00022989"/>
    </source>
</evidence>
<dbReference type="Pfam" id="PF00053">
    <property type="entry name" value="EGF_laminin"/>
    <property type="match status" value="4"/>
</dbReference>
<dbReference type="PROSITE" id="PS00022">
    <property type="entry name" value="EGF_1"/>
    <property type="match status" value="6"/>
</dbReference>
<feature type="disulfide bond" evidence="11">
    <location>
        <begin position="187"/>
        <end position="196"/>
    </location>
</feature>
<dbReference type="Gene3D" id="2.10.25.10">
    <property type="entry name" value="Laminin"/>
    <property type="match status" value="1"/>
</dbReference>
<evidence type="ECO:0000313" key="17">
    <source>
        <dbReference type="Proteomes" id="UP000759131"/>
    </source>
</evidence>
<comment type="caution">
    <text evidence="11">Lacks conserved residue(s) required for the propagation of feature annotation.</text>
</comment>
<dbReference type="InterPro" id="IPR002049">
    <property type="entry name" value="LE_dom"/>
</dbReference>
<feature type="domain" description="EGF-like" evidence="14">
    <location>
        <begin position="77"/>
        <end position="112"/>
    </location>
</feature>
<evidence type="ECO:0000256" key="3">
    <source>
        <dbReference type="ARBA" id="ARBA00022536"/>
    </source>
</evidence>
<dbReference type="EMBL" id="CAJPIZ010002373">
    <property type="protein sequence ID" value="CAG2104937.1"/>
    <property type="molecule type" value="Genomic_DNA"/>
</dbReference>
<dbReference type="GO" id="GO:0005044">
    <property type="term" value="F:scavenger receptor activity"/>
    <property type="evidence" value="ECO:0007669"/>
    <property type="project" value="InterPro"/>
</dbReference>
<name>A0A7R9PYD0_9ACAR</name>
<dbReference type="InterPro" id="IPR011489">
    <property type="entry name" value="EMI_domain"/>
</dbReference>
<reference evidence="16" key="1">
    <citation type="submission" date="2020-11" db="EMBL/GenBank/DDBJ databases">
        <authorList>
            <person name="Tran Van P."/>
        </authorList>
    </citation>
    <scope>NUCLEOTIDE SEQUENCE</scope>
</reference>
<dbReference type="InterPro" id="IPR042635">
    <property type="entry name" value="MEGF10/SREC1/2-like"/>
</dbReference>
<dbReference type="InterPro" id="IPR000742">
    <property type="entry name" value="EGF"/>
</dbReference>
<dbReference type="FunFam" id="2.170.300.10:FF:000041">
    <property type="entry name" value="Tyrosine protein kinase receptor tie-1, putative"/>
    <property type="match status" value="3"/>
</dbReference>
<dbReference type="PROSITE" id="PS01186">
    <property type="entry name" value="EGF_2"/>
    <property type="match status" value="2"/>
</dbReference>
<dbReference type="SMART" id="SM00181">
    <property type="entry name" value="EGF"/>
    <property type="match status" value="12"/>
</dbReference>
<keyword evidence="6" id="KW-0677">Repeat</keyword>
<dbReference type="PROSITE" id="PS51041">
    <property type="entry name" value="EMI"/>
    <property type="match status" value="1"/>
</dbReference>
<proteinExistence type="inferred from homology"/>
<comment type="similarity">
    <text evidence="10">Belongs to the MEGF family.</text>
</comment>
<keyword evidence="2" id="KW-1003">Cell membrane</keyword>
<feature type="domain" description="EGF-like" evidence="14">
    <location>
        <begin position="31"/>
        <end position="66"/>
    </location>
</feature>
<dbReference type="SMART" id="SM00180">
    <property type="entry name" value="EGF_Lam"/>
    <property type="match status" value="9"/>
</dbReference>
<evidence type="ECO:0000256" key="12">
    <source>
        <dbReference type="SAM" id="MobiDB-lite"/>
    </source>
</evidence>
<feature type="domain" description="EGF-like" evidence="14">
    <location>
        <begin position="329"/>
        <end position="359"/>
    </location>
</feature>
<feature type="compositionally biased region" description="Low complexity" evidence="12">
    <location>
        <begin position="890"/>
        <end position="908"/>
    </location>
</feature>
<comment type="subcellular location">
    <subcellularLocation>
        <location evidence="1">Cell membrane</location>
        <topology evidence="1">Single-pass membrane protein</topology>
    </subcellularLocation>
</comment>
<evidence type="ECO:0000256" key="1">
    <source>
        <dbReference type="ARBA" id="ARBA00004162"/>
    </source>
</evidence>
<dbReference type="PANTHER" id="PTHR24043:SF8">
    <property type="entry name" value="EGF-LIKE DOMAIN-CONTAINING PROTEIN"/>
    <property type="match status" value="1"/>
</dbReference>
<feature type="disulfide bond" evidence="11">
    <location>
        <begin position="56"/>
        <end position="65"/>
    </location>
</feature>
<keyword evidence="5" id="KW-0732">Signal</keyword>
<sequence length="908" mass="99010">MRRIEYKKGFKTETKLSTRTITVCCKGYAEHTDRCIPICANACIHGHCIAPETCECQPGWGGETCNILIITCPKNKWGNSCENDCKCEHNSKCDAVTGVCTCAPGWQGPNCDSPCSTGFYGYHCIQNCRCEHGDCDHITGACICKAGYRGPLCKEKCSPGTHGDQCTSQCLCQNDGQCDHVSGSCQCPPGWMGEFCTNSCTLVENKYGYKGERCEEECPPGTYGLNCEKKCKCFNGGVCDPEDGHCVCKDGWIGLQCETRMCSDGLYGPECRHICQCHQNNSQLCHPWTGECTCKPINRYNKHIIRAKGYTAELCHRQCAPPSFGANCNEVCDCHNGALCHHITGECLCDAGWDGAKCEKPCITGTFGIGCTQNCSCFGNCVCPPGYAGLRCERPCPPTKWGQMCQNNCLCQNSGACDPVDGVFGIDCKNQCNCKESNTKSCDHVTGECICKIGFSGPRCEFEGNYCPKGKWGSNCDKDCTCAEGTACDANNGNICLCERGWTGVMCTKKCISGKFGKNCSESCPVCHNTAQPCHHINGHCLCSPGYSGLHCGEICPSGRYGVDCGQECECYKNGGECNHITGGCSCLPGWKGKTCSEQCEPGYFGMDCKQKCNCLNGGTCRAVDGVCICADGPEGFYGNHCLLSCKCETNHVCDAITGCVCKYGFTGEKCDIRLKAYLLRKEDSDESNSSNGGLIAGIVISIVLLVSALALVMYYKRRLLKLKHELYVTYTAGAEDGVDQRHFDNPIYSQSVSAPNNMKNIHNNLNNNKSNVAKAKLSYTTAPDSACCAQTDLCGSVASNIYAEVDEKSTTRLKDNSFNPNIYHSIEDLKRMVNKKEPFYDEVKRRSTEVGEPSSSSYDHLHYDRPRSDIRPNYQRLDTTSQLTPNITPNNSSEPSASSSDNELFNE</sequence>
<feature type="disulfide bond" evidence="11">
    <location>
        <begin position="102"/>
        <end position="111"/>
    </location>
</feature>
<feature type="compositionally biased region" description="Polar residues" evidence="12">
    <location>
        <begin position="877"/>
        <end position="889"/>
    </location>
</feature>
<evidence type="ECO:0000256" key="6">
    <source>
        <dbReference type="ARBA" id="ARBA00022737"/>
    </source>
</evidence>
<evidence type="ECO:0000256" key="11">
    <source>
        <dbReference type="PROSITE-ProRule" id="PRU00076"/>
    </source>
</evidence>
<keyword evidence="4 13" id="KW-0812">Transmembrane</keyword>
<dbReference type="EMBL" id="OC856948">
    <property type="protein sequence ID" value="CAD7624507.1"/>
    <property type="molecule type" value="Genomic_DNA"/>
</dbReference>
<dbReference type="PANTHER" id="PTHR24043">
    <property type="entry name" value="SCAVENGER RECEPTOR CLASS F"/>
    <property type="match status" value="1"/>
</dbReference>
<keyword evidence="7 13" id="KW-1133">Transmembrane helix</keyword>
<feature type="transmembrane region" description="Helical" evidence="13">
    <location>
        <begin position="695"/>
        <end position="716"/>
    </location>
</feature>
<organism evidence="16">
    <name type="scientific">Medioppia subpectinata</name>
    <dbReference type="NCBI Taxonomy" id="1979941"/>
    <lineage>
        <taxon>Eukaryota</taxon>
        <taxon>Metazoa</taxon>
        <taxon>Ecdysozoa</taxon>
        <taxon>Arthropoda</taxon>
        <taxon>Chelicerata</taxon>
        <taxon>Arachnida</taxon>
        <taxon>Acari</taxon>
        <taxon>Acariformes</taxon>
        <taxon>Sarcoptiformes</taxon>
        <taxon>Oribatida</taxon>
        <taxon>Brachypylina</taxon>
        <taxon>Oppioidea</taxon>
        <taxon>Oppiidae</taxon>
        <taxon>Medioppia</taxon>
    </lineage>
</organism>
<dbReference type="InterPro" id="IPR057138">
    <property type="entry name" value="EGF_PEAR1L-like"/>
</dbReference>
<evidence type="ECO:0000256" key="9">
    <source>
        <dbReference type="ARBA" id="ARBA00023157"/>
    </source>
</evidence>